<protein>
    <submittedName>
        <fullName evidence="1">Uncharacterized protein</fullName>
    </submittedName>
</protein>
<dbReference type="AlphaFoldDB" id="A0AAF1AFW0"/>
<dbReference type="KEGG" id="dcr:108205515"/>
<evidence type="ECO:0000313" key="1">
    <source>
        <dbReference type="EMBL" id="WOG82619.1"/>
    </source>
</evidence>
<gene>
    <name evidence="1" type="ORF">DCAR_0101785</name>
</gene>
<organism evidence="1 2">
    <name type="scientific">Daucus carota subsp. sativus</name>
    <name type="common">Carrot</name>
    <dbReference type="NCBI Taxonomy" id="79200"/>
    <lineage>
        <taxon>Eukaryota</taxon>
        <taxon>Viridiplantae</taxon>
        <taxon>Streptophyta</taxon>
        <taxon>Embryophyta</taxon>
        <taxon>Tracheophyta</taxon>
        <taxon>Spermatophyta</taxon>
        <taxon>Magnoliopsida</taxon>
        <taxon>eudicotyledons</taxon>
        <taxon>Gunneridae</taxon>
        <taxon>Pentapetalae</taxon>
        <taxon>asterids</taxon>
        <taxon>campanulids</taxon>
        <taxon>Apiales</taxon>
        <taxon>Apiaceae</taxon>
        <taxon>Apioideae</taxon>
        <taxon>Scandiceae</taxon>
        <taxon>Daucinae</taxon>
        <taxon>Daucus</taxon>
        <taxon>Daucus sect. Daucus</taxon>
    </lineage>
</organism>
<name>A0AAF1AFW0_DAUCS</name>
<reference evidence="1" key="1">
    <citation type="journal article" date="2016" name="Nat. Genet.">
        <title>A high-quality carrot genome assembly provides new insights into carotenoid accumulation and asterid genome evolution.</title>
        <authorList>
            <person name="Iorizzo M."/>
            <person name="Ellison S."/>
            <person name="Senalik D."/>
            <person name="Zeng P."/>
            <person name="Satapoomin P."/>
            <person name="Huang J."/>
            <person name="Bowman M."/>
            <person name="Iovene M."/>
            <person name="Sanseverino W."/>
            <person name="Cavagnaro P."/>
            <person name="Yildiz M."/>
            <person name="Macko-Podgorni A."/>
            <person name="Moranska E."/>
            <person name="Grzebelus E."/>
            <person name="Grzebelus D."/>
            <person name="Ashrafi H."/>
            <person name="Zheng Z."/>
            <person name="Cheng S."/>
            <person name="Spooner D."/>
            <person name="Van Deynze A."/>
            <person name="Simon P."/>
        </authorList>
    </citation>
    <scope>NUCLEOTIDE SEQUENCE</scope>
    <source>
        <tissue evidence="1">Leaf</tissue>
    </source>
</reference>
<proteinExistence type="predicted"/>
<sequence>MNRIASTSNKGTPFHLPASTITPLIKAQTPEGNSPVSDITILVLGLEQMGVRCPARYAEKSVPGVKNLMTSFNSFGEDRSLGHKETGRTQDCQWSQVLRHHVTKRICEQKDKLTNVPGIFVTPCSVTFDTDDVAGPVQEADNIQKMMKLIAKRRCQVIWILVRPPKSVQNVRL</sequence>
<accession>A0AAF1AFW0</accession>
<reference evidence="1" key="2">
    <citation type="submission" date="2022-03" db="EMBL/GenBank/DDBJ databases">
        <title>Draft title - Genomic analysis of global carrot germplasm unveils the trajectory of domestication and the origin of high carotenoid orange carrot.</title>
        <authorList>
            <person name="Iorizzo M."/>
            <person name="Ellison S."/>
            <person name="Senalik D."/>
            <person name="Macko-Podgorni A."/>
            <person name="Grzebelus D."/>
            <person name="Bostan H."/>
            <person name="Rolling W."/>
            <person name="Curaba J."/>
            <person name="Simon P."/>
        </authorList>
    </citation>
    <scope>NUCLEOTIDE SEQUENCE</scope>
    <source>
        <tissue evidence="1">Leaf</tissue>
    </source>
</reference>
<evidence type="ECO:0000313" key="2">
    <source>
        <dbReference type="Proteomes" id="UP000077755"/>
    </source>
</evidence>
<keyword evidence="2" id="KW-1185">Reference proteome</keyword>
<dbReference type="Proteomes" id="UP000077755">
    <property type="component" value="Chromosome 1"/>
</dbReference>
<dbReference type="EMBL" id="CP093343">
    <property type="protein sequence ID" value="WOG82619.1"/>
    <property type="molecule type" value="Genomic_DNA"/>
</dbReference>